<dbReference type="InterPro" id="IPR007554">
    <property type="entry name" value="Glycerophosphate_synth"/>
</dbReference>
<dbReference type="InterPro" id="IPR043148">
    <property type="entry name" value="TagF_C"/>
</dbReference>
<evidence type="ECO:0008006" key="9">
    <source>
        <dbReference type="Google" id="ProtNLM"/>
    </source>
</evidence>
<evidence type="ECO:0000313" key="7">
    <source>
        <dbReference type="EMBL" id="MXQ50954.1"/>
    </source>
</evidence>
<dbReference type="GO" id="GO:0005886">
    <property type="term" value="C:plasma membrane"/>
    <property type="evidence" value="ECO:0007669"/>
    <property type="project" value="UniProtKB-SubCell"/>
</dbReference>
<evidence type="ECO:0000256" key="4">
    <source>
        <dbReference type="ARBA" id="ARBA00022679"/>
    </source>
</evidence>
<evidence type="ECO:0000313" key="8">
    <source>
        <dbReference type="Proteomes" id="UP000436284"/>
    </source>
</evidence>
<dbReference type="GO" id="GO:0019350">
    <property type="term" value="P:teichoic acid biosynthetic process"/>
    <property type="evidence" value="ECO:0007669"/>
    <property type="project" value="UniProtKB-KW"/>
</dbReference>
<dbReference type="Proteomes" id="UP000436284">
    <property type="component" value="Unassembled WGS sequence"/>
</dbReference>
<keyword evidence="6" id="KW-0472">Membrane</keyword>
<proteinExistence type="inferred from homology"/>
<keyword evidence="3" id="KW-1003">Cell membrane</keyword>
<keyword evidence="5" id="KW-0777">Teichoic acid biosynthesis</keyword>
<comment type="caution">
    <text evidence="7">The sequence shown here is derived from an EMBL/GenBank/DDBJ whole genome shotgun (WGS) entry which is preliminary data.</text>
</comment>
<keyword evidence="4" id="KW-0808">Transferase</keyword>
<protein>
    <recommendedName>
        <fullName evidence="9">CDP-glycerol glycerophosphotransferase family protein</fullName>
    </recommendedName>
</protein>
<dbReference type="GO" id="GO:0047355">
    <property type="term" value="F:CDP-glycerol glycerophosphotransferase activity"/>
    <property type="evidence" value="ECO:0007669"/>
    <property type="project" value="InterPro"/>
</dbReference>
<organism evidence="7 8">
    <name type="scientific">Salinicoccus hispanicus</name>
    <dbReference type="NCBI Taxonomy" id="157225"/>
    <lineage>
        <taxon>Bacteria</taxon>
        <taxon>Bacillati</taxon>
        <taxon>Bacillota</taxon>
        <taxon>Bacilli</taxon>
        <taxon>Bacillales</taxon>
        <taxon>Staphylococcaceae</taxon>
        <taxon>Salinicoccus</taxon>
    </lineage>
</organism>
<keyword evidence="8" id="KW-1185">Reference proteome</keyword>
<dbReference type="Pfam" id="PF04464">
    <property type="entry name" value="Glyphos_transf"/>
    <property type="match status" value="1"/>
</dbReference>
<gene>
    <name evidence="7" type="ORF">GQ671_06690</name>
</gene>
<dbReference type="Gene3D" id="3.40.50.11820">
    <property type="match status" value="1"/>
</dbReference>
<dbReference type="EMBL" id="WUUK01000002">
    <property type="protein sequence ID" value="MXQ50954.1"/>
    <property type="molecule type" value="Genomic_DNA"/>
</dbReference>
<dbReference type="SUPFAM" id="SSF53756">
    <property type="entry name" value="UDP-Glycosyltransferase/glycogen phosphorylase"/>
    <property type="match status" value="1"/>
</dbReference>
<dbReference type="RefSeq" id="WP_160654530.1">
    <property type="nucleotide sequence ID" value="NZ_JBHRWU010000001.1"/>
</dbReference>
<dbReference type="InterPro" id="IPR043149">
    <property type="entry name" value="TagF_N"/>
</dbReference>
<dbReference type="Gene3D" id="3.40.50.12580">
    <property type="match status" value="1"/>
</dbReference>
<evidence type="ECO:0000256" key="1">
    <source>
        <dbReference type="ARBA" id="ARBA00004202"/>
    </source>
</evidence>
<evidence type="ECO:0000256" key="2">
    <source>
        <dbReference type="ARBA" id="ARBA00010488"/>
    </source>
</evidence>
<evidence type="ECO:0000256" key="6">
    <source>
        <dbReference type="ARBA" id="ARBA00023136"/>
    </source>
</evidence>
<name>A0A6N8TYN1_9STAP</name>
<reference evidence="7 8" key="1">
    <citation type="submission" date="2019-12" db="EMBL/GenBank/DDBJ databases">
        <title>Salinicoccus cyprini sp. nov., isolated from gastro-intestinal tract of mirror carp, Cyprinus carpio var. specularis, collected from Gobind Sagar Reservoir, Himachal Pradesh, India.</title>
        <authorList>
            <person name="Talwar C."/>
            <person name="Singh A.K."/>
            <person name="Lal R."/>
            <person name="Negi R.K."/>
        </authorList>
    </citation>
    <scope>NUCLEOTIDE SEQUENCE [LARGE SCALE GENOMIC DNA]</scope>
    <source>
        <strain evidence="7 8">J-82</strain>
    </source>
</reference>
<evidence type="ECO:0000256" key="5">
    <source>
        <dbReference type="ARBA" id="ARBA00022944"/>
    </source>
</evidence>
<accession>A0A6N8TYN1</accession>
<comment type="subcellular location">
    <subcellularLocation>
        <location evidence="1">Cell membrane</location>
        <topology evidence="1">Peripheral membrane protein</topology>
    </subcellularLocation>
</comment>
<dbReference type="OrthoDB" id="9811865at2"/>
<evidence type="ECO:0000256" key="3">
    <source>
        <dbReference type="ARBA" id="ARBA00022475"/>
    </source>
</evidence>
<dbReference type="PANTHER" id="PTHR37316:SF1">
    <property type="entry name" value="TEICHOIC ACID GLYCEROL-PHOSPHATE PRIMASE"/>
    <property type="match status" value="1"/>
</dbReference>
<dbReference type="InterPro" id="IPR051612">
    <property type="entry name" value="Teichoic_Acid_Biosynth"/>
</dbReference>
<dbReference type="AlphaFoldDB" id="A0A6N8TYN1"/>
<sequence>MIREAALGLYLIAVRLIFRICRMLPVQNKTVMLSAFGDNIQQVINKVVDRTSSRIIVLKEPGCRRNFRNVPERSVIPFSPKRIRNHVVGIYHLATSKVVFVDSYHVILASCDFRKETTCIQLWHANGAVKLFGLRDRTIKNRSASAHRRFRSVYSRFHQVAVSSDAMADIFKSAFGLRDDNMLRTGVPRTDFFHSTDRLQAARKKMRSRLPQVEGKQVILYAPTFRDDDFEVCTLPLDVESMHASLGDDHHLLIHLHPAVDFEGFHNTGFATDVSKGYDIFELLSITDILITDYSSIPFEFSTLKKPMIFYPYDLEQYARDRGIWFDYPSFVPGPVVQSTSGIIDIIKEDTFNREAIEVFDRKWNMYADGSATRRLVESVYYKRMGD</sequence>
<comment type="similarity">
    <text evidence="2">Belongs to the CDP-glycerol glycerophosphotransferase family.</text>
</comment>
<dbReference type="PANTHER" id="PTHR37316">
    <property type="entry name" value="TEICHOIC ACID GLYCEROL-PHOSPHATE PRIMASE"/>
    <property type="match status" value="1"/>
</dbReference>